<dbReference type="InterPro" id="IPR051932">
    <property type="entry name" value="Bact_StressResp_Reg"/>
</dbReference>
<dbReference type="Proteomes" id="UP000276770">
    <property type="component" value="Unassembled WGS sequence"/>
</dbReference>
<keyword evidence="1" id="KW-0597">Phosphoprotein</keyword>
<keyword evidence="4" id="KW-1185">Reference proteome</keyword>
<evidence type="ECO:0000313" key="4">
    <source>
        <dbReference type="Proteomes" id="UP000276770"/>
    </source>
</evidence>
<evidence type="ECO:0000259" key="2">
    <source>
        <dbReference type="PROSITE" id="PS50801"/>
    </source>
</evidence>
<evidence type="ECO:0000313" key="3">
    <source>
        <dbReference type="EMBL" id="RLQ94358.1"/>
    </source>
</evidence>
<dbReference type="PROSITE" id="PS50801">
    <property type="entry name" value="STAS"/>
    <property type="match status" value="1"/>
</dbReference>
<dbReference type="RefSeq" id="WP_121681449.1">
    <property type="nucleotide sequence ID" value="NZ_RCVZ01000010.1"/>
</dbReference>
<organism evidence="3 4">
    <name type="scientific">Falsibacillus albus</name>
    <dbReference type="NCBI Taxonomy" id="2478915"/>
    <lineage>
        <taxon>Bacteria</taxon>
        <taxon>Bacillati</taxon>
        <taxon>Bacillota</taxon>
        <taxon>Bacilli</taxon>
        <taxon>Bacillales</taxon>
        <taxon>Bacillaceae</taxon>
        <taxon>Falsibacillus</taxon>
    </lineage>
</organism>
<dbReference type="Gene3D" id="3.30.750.24">
    <property type="entry name" value="STAS domain"/>
    <property type="match status" value="1"/>
</dbReference>
<feature type="domain" description="STAS" evidence="2">
    <location>
        <begin position="165"/>
        <end position="276"/>
    </location>
</feature>
<dbReference type="InterPro" id="IPR002645">
    <property type="entry name" value="STAS_dom"/>
</dbReference>
<name>A0A3L7JU31_9BACI</name>
<dbReference type="AlphaFoldDB" id="A0A3L7JU31"/>
<protein>
    <submittedName>
        <fullName evidence="3">STAS domain-containing protein</fullName>
    </submittedName>
</protein>
<dbReference type="Pfam" id="PF01740">
    <property type="entry name" value="STAS"/>
    <property type="match status" value="1"/>
</dbReference>
<gene>
    <name evidence="3" type="ORF">D9X91_15005</name>
</gene>
<accession>A0A3L7JU31</accession>
<dbReference type="SUPFAM" id="SSF52091">
    <property type="entry name" value="SpoIIaa-like"/>
    <property type="match status" value="1"/>
</dbReference>
<dbReference type="EMBL" id="RCVZ01000010">
    <property type="protein sequence ID" value="RLQ94358.1"/>
    <property type="molecule type" value="Genomic_DNA"/>
</dbReference>
<dbReference type="OrthoDB" id="9800154at2"/>
<dbReference type="InterPro" id="IPR036513">
    <property type="entry name" value="STAS_dom_sf"/>
</dbReference>
<comment type="caution">
    <text evidence="3">The sequence shown here is derived from an EMBL/GenBank/DDBJ whole genome shotgun (WGS) entry which is preliminary data.</text>
</comment>
<proteinExistence type="predicted"/>
<sequence length="282" mass="32418">MHRNTNLYHFLLDKAQRLTDEWYDSLDKSDPTGVYASKDPNVIKGLKQQNFDFHKHLCEVFIKDKQAFMEHFDKWILEVARDEEHLNTPIHFIIREFLRVRDQYFNFINEYVELNKESVTQGEIDLWNDVIIKAFDTAILRFTEEMQAYSNSRLQAQQEMINELSSPVIALNNHTAILPLVGDIETTRARLILENTLKECSEKGIVHLFIDLSGVILIDTMVAHQLFQLIDALSLIGVKTTLSGIRPEIAQTAVQLGLSFEKITTTSTLAQAISLNNKTLLV</sequence>
<dbReference type="PANTHER" id="PTHR33745:SF3">
    <property type="entry name" value="RSBT CO-ANTAGONIST PROTEIN RSBRC"/>
    <property type="match status" value="1"/>
</dbReference>
<dbReference type="PANTHER" id="PTHR33745">
    <property type="entry name" value="RSBT ANTAGONIST PROTEIN RSBS-RELATED"/>
    <property type="match status" value="1"/>
</dbReference>
<dbReference type="CDD" id="cd07041">
    <property type="entry name" value="STAS_RsbR_RsbS_like"/>
    <property type="match status" value="1"/>
</dbReference>
<evidence type="ECO:0000256" key="1">
    <source>
        <dbReference type="ARBA" id="ARBA00022553"/>
    </source>
</evidence>
<reference evidence="3 4" key="1">
    <citation type="submission" date="2018-10" db="EMBL/GenBank/DDBJ databases">
        <title>Falsibacillus sp. genome draft.</title>
        <authorList>
            <person name="Shi S."/>
        </authorList>
    </citation>
    <scope>NUCLEOTIDE SEQUENCE [LARGE SCALE GENOMIC DNA]</scope>
    <source>
        <strain evidence="3 4">GY 10110</strain>
    </source>
</reference>